<gene>
    <name evidence="2" type="ORF">LXN57_33425</name>
</gene>
<protein>
    <submittedName>
        <fullName evidence="2">DUF5615 family PIN-like protein</fullName>
    </submittedName>
</protein>
<evidence type="ECO:0000313" key="2">
    <source>
        <dbReference type="EMBL" id="MCM4082480.1"/>
    </source>
</evidence>
<dbReference type="InterPro" id="IPR041049">
    <property type="entry name" value="DUF5615"/>
</dbReference>
<organism evidence="2 3">
    <name type="scientific">Paractinoplanes hotanensis</name>
    <dbReference type="NCBI Taxonomy" id="2906497"/>
    <lineage>
        <taxon>Bacteria</taxon>
        <taxon>Bacillati</taxon>
        <taxon>Actinomycetota</taxon>
        <taxon>Actinomycetes</taxon>
        <taxon>Micromonosporales</taxon>
        <taxon>Micromonosporaceae</taxon>
        <taxon>Paractinoplanes</taxon>
    </lineage>
</organism>
<feature type="domain" description="DUF5615" evidence="1">
    <location>
        <begin position="17"/>
        <end position="98"/>
    </location>
</feature>
<evidence type="ECO:0000259" key="1">
    <source>
        <dbReference type="Pfam" id="PF18480"/>
    </source>
</evidence>
<dbReference type="RefSeq" id="WP_251802208.1">
    <property type="nucleotide sequence ID" value="NZ_JAMQOL010000048.1"/>
</dbReference>
<sequence>MGSPAEASAEAEALRGLLLDEMYPPALAQHLRQSGHDAVAVLEIEVGLAAKTDEDVLAWASRNRRCVVTENISDFARLAQQGFGHHGIVFISGRRFPRTGAGLQRIAKALDEMLTADGLPGSDGVAW</sequence>
<evidence type="ECO:0000313" key="3">
    <source>
        <dbReference type="Proteomes" id="UP001523216"/>
    </source>
</evidence>
<dbReference type="Pfam" id="PF18480">
    <property type="entry name" value="DUF5615"/>
    <property type="match status" value="1"/>
</dbReference>
<name>A0ABT0Y8V5_9ACTN</name>
<proteinExistence type="predicted"/>
<dbReference type="EMBL" id="JAMQOL010000048">
    <property type="protein sequence ID" value="MCM4082480.1"/>
    <property type="molecule type" value="Genomic_DNA"/>
</dbReference>
<accession>A0ABT0Y8V5</accession>
<reference evidence="2 3" key="1">
    <citation type="submission" date="2022-06" db="EMBL/GenBank/DDBJ databases">
        <title>Actinoplanes abujensis sp. nov., isolated from Nigerian arid soil.</title>
        <authorList>
            <person name="Ding P."/>
        </authorList>
    </citation>
    <scope>NUCLEOTIDE SEQUENCE [LARGE SCALE GENOMIC DNA]</scope>
    <source>
        <strain evidence="3">TRM88002</strain>
    </source>
</reference>
<keyword evidence="3" id="KW-1185">Reference proteome</keyword>
<comment type="caution">
    <text evidence="2">The sequence shown here is derived from an EMBL/GenBank/DDBJ whole genome shotgun (WGS) entry which is preliminary data.</text>
</comment>
<dbReference type="Proteomes" id="UP001523216">
    <property type="component" value="Unassembled WGS sequence"/>
</dbReference>